<evidence type="ECO:0000313" key="1">
    <source>
        <dbReference type="EMBL" id="GGP19942.1"/>
    </source>
</evidence>
<sequence>MAALAATLIIASLLTPQPKPLAQISGRGYQINYYNAVGTPVLTVRGYVDSRPVPLIVSLFAYTPTSIYPAGYYRGYGAATARLTATPIEEAARAWGAGGRGEPSLLAFVTYVDNSTGTMRFVALAIPYRPGWVELGRVSIVAVVNLTGARPLPLNPSPTAPSPSINRPLNPTGSDPYGYSYVGSCMGSGGVVANPPGVPGAWQLESCYEFEGPIPLAFIAWSKNTWNSGVSQIGIVMTGGSYAEAGSGFYASYSVYNVSGDYVVSVASSGPTWSFPQQANMEIESWPWLDCGVLGGVYVHHGSSISISCPASYLYSVPGSGALFLAARGYVAAPTFYSCVFQPGPSGEECEPVYVANGTMVLDITSYTPGYLHLYPYIDLGNGTVTKTLSLLRGEGLAGRAFTVLDAQSYYYNPAINQVVEVPECGDAPSPSSISPSVVAYNLQGALTTYKPGVPGWAVDVGGVLADLMAGMAGAPGVVGPFLGFAASYLLNHLGSSSSTVYQDYVMQVGAGSSSVWGFYVSFVGTPALEASSGSEYSWPMGVVINGSNYYLYYLLGRQCWS</sequence>
<proteinExistence type="predicted"/>
<dbReference type="Proteomes" id="UP000610960">
    <property type="component" value="Unassembled WGS sequence"/>
</dbReference>
<comment type="caution">
    <text evidence="1">The sequence shown here is derived from an EMBL/GenBank/DDBJ whole genome shotgun (WGS) entry which is preliminary data.</text>
</comment>
<evidence type="ECO:0000313" key="2">
    <source>
        <dbReference type="Proteomes" id="UP000610960"/>
    </source>
</evidence>
<dbReference type="AlphaFoldDB" id="A0A830GTJ1"/>
<reference evidence="1" key="1">
    <citation type="journal article" date="2014" name="Int. J. Syst. Evol. Microbiol.">
        <title>Complete genome sequence of Corynebacterium casei LMG S-19264T (=DSM 44701T), isolated from a smear-ripened cheese.</title>
        <authorList>
            <consortium name="US DOE Joint Genome Institute (JGI-PGF)"/>
            <person name="Walter F."/>
            <person name="Albersmeier A."/>
            <person name="Kalinowski J."/>
            <person name="Ruckert C."/>
        </authorList>
    </citation>
    <scope>NUCLEOTIDE SEQUENCE</scope>
    <source>
        <strain evidence="1">JCM 10088</strain>
    </source>
</reference>
<dbReference type="EMBL" id="BMNL01000001">
    <property type="protein sequence ID" value="GGP19942.1"/>
    <property type="molecule type" value="Genomic_DNA"/>
</dbReference>
<keyword evidence="2" id="KW-1185">Reference proteome</keyword>
<organism evidence="1 2">
    <name type="scientific">Thermocladium modestius</name>
    <dbReference type="NCBI Taxonomy" id="62609"/>
    <lineage>
        <taxon>Archaea</taxon>
        <taxon>Thermoproteota</taxon>
        <taxon>Thermoprotei</taxon>
        <taxon>Thermoproteales</taxon>
        <taxon>Thermoproteaceae</taxon>
        <taxon>Thermocladium</taxon>
    </lineage>
</organism>
<gene>
    <name evidence="1" type="ORF">GCM10007981_05660</name>
</gene>
<protein>
    <submittedName>
        <fullName evidence="1">Uncharacterized protein</fullName>
    </submittedName>
</protein>
<accession>A0A830GTJ1</accession>
<reference evidence="1" key="2">
    <citation type="submission" date="2020-09" db="EMBL/GenBank/DDBJ databases">
        <authorList>
            <person name="Sun Q."/>
            <person name="Ohkuma M."/>
        </authorList>
    </citation>
    <scope>NUCLEOTIDE SEQUENCE</scope>
    <source>
        <strain evidence="1">JCM 10088</strain>
    </source>
</reference>
<name>A0A830GTJ1_9CREN</name>